<keyword evidence="3" id="KW-1185">Reference proteome</keyword>
<sequence length="163" mass="18061">MFGLRRRHRKAEPAPAPLPDSASDGTIRISEEQLFEAVHERLEQFMGADGTWSLVRRNPDDAADDSIFSSMSTILLAKEIASVVLGSPPNRAQTTDEDPSETPTESGIRELLRPVPRSLDEAEQISVELTTIATWADPQRHDPDHVDPRLVTPRSTADEARRA</sequence>
<dbReference type="Proteomes" id="UP000221369">
    <property type="component" value="Unassembled WGS sequence"/>
</dbReference>
<reference evidence="2 3" key="1">
    <citation type="submission" date="2017-10" db="EMBL/GenBank/DDBJ databases">
        <title>Sequencing the genomes of 1000 actinobacteria strains.</title>
        <authorList>
            <person name="Klenk H.-P."/>
        </authorList>
    </citation>
    <scope>NUCLEOTIDE SEQUENCE [LARGE SCALE GENOMIC DNA]</scope>
    <source>
        <strain evidence="2 3">DSM 21798</strain>
    </source>
</reference>
<feature type="compositionally biased region" description="Basic residues" evidence="1">
    <location>
        <begin position="1"/>
        <end position="10"/>
    </location>
</feature>
<protein>
    <submittedName>
        <fullName evidence="2">Uncharacterized protein</fullName>
    </submittedName>
</protein>
<evidence type="ECO:0000313" key="3">
    <source>
        <dbReference type="Proteomes" id="UP000221369"/>
    </source>
</evidence>
<accession>A0A2A9DXQ3</accession>
<feature type="compositionally biased region" description="Basic and acidic residues" evidence="1">
    <location>
        <begin position="138"/>
        <end position="148"/>
    </location>
</feature>
<dbReference type="AlphaFoldDB" id="A0A2A9DXQ3"/>
<gene>
    <name evidence="2" type="ORF">ATJ78_2560</name>
</gene>
<name>A0A2A9DXQ3_9MICO</name>
<proteinExistence type="predicted"/>
<dbReference type="EMBL" id="PDJE01000001">
    <property type="protein sequence ID" value="PFG31587.1"/>
    <property type="molecule type" value="Genomic_DNA"/>
</dbReference>
<comment type="caution">
    <text evidence="2">The sequence shown here is derived from an EMBL/GenBank/DDBJ whole genome shotgun (WGS) entry which is preliminary data.</text>
</comment>
<evidence type="ECO:0000256" key="1">
    <source>
        <dbReference type="SAM" id="MobiDB-lite"/>
    </source>
</evidence>
<evidence type="ECO:0000313" key="2">
    <source>
        <dbReference type="EMBL" id="PFG31587.1"/>
    </source>
</evidence>
<feature type="region of interest" description="Disordered" evidence="1">
    <location>
        <begin position="85"/>
        <end position="163"/>
    </location>
</feature>
<organism evidence="2 3">
    <name type="scientific">Paramicrobacterium agarici</name>
    <dbReference type="NCBI Taxonomy" id="630514"/>
    <lineage>
        <taxon>Bacteria</taxon>
        <taxon>Bacillati</taxon>
        <taxon>Actinomycetota</taxon>
        <taxon>Actinomycetes</taxon>
        <taxon>Micrococcales</taxon>
        <taxon>Microbacteriaceae</taxon>
        <taxon>Paramicrobacterium</taxon>
    </lineage>
</organism>
<dbReference type="RefSeq" id="WP_098408574.1">
    <property type="nucleotide sequence ID" value="NZ_PDJE01000001.1"/>
</dbReference>
<feature type="region of interest" description="Disordered" evidence="1">
    <location>
        <begin position="1"/>
        <end position="26"/>
    </location>
</feature>